<feature type="compositionally biased region" description="Low complexity" evidence="1">
    <location>
        <begin position="366"/>
        <end position="387"/>
    </location>
</feature>
<dbReference type="EMBL" id="BEGY01000229">
    <property type="protein sequence ID" value="GAX86107.1"/>
    <property type="molecule type" value="Genomic_DNA"/>
</dbReference>
<comment type="caution">
    <text evidence="2">The sequence shown here is derived from an EMBL/GenBank/DDBJ whole genome shotgun (WGS) entry which is preliminary data.</text>
</comment>
<organism evidence="2 3">
    <name type="scientific">Chlamydomonas eustigma</name>
    <dbReference type="NCBI Taxonomy" id="1157962"/>
    <lineage>
        <taxon>Eukaryota</taxon>
        <taxon>Viridiplantae</taxon>
        <taxon>Chlorophyta</taxon>
        <taxon>core chlorophytes</taxon>
        <taxon>Chlorophyceae</taxon>
        <taxon>CS clade</taxon>
        <taxon>Chlamydomonadales</taxon>
        <taxon>Chlamydomonadaceae</taxon>
        <taxon>Chlamydomonas</taxon>
    </lineage>
</organism>
<proteinExistence type="predicted"/>
<dbReference type="SUPFAM" id="SSF48371">
    <property type="entry name" value="ARM repeat"/>
    <property type="match status" value="1"/>
</dbReference>
<feature type="compositionally biased region" description="Polar residues" evidence="1">
    <location>
        <begin position="492"/>
        <end position="506"/>
    </location>
</feature>
<feature type="region of interest" description="Disordered" evidence="1">
    <location>
        <begin position="361"/>
        <end position="393"/>
    </location>
</feature>
<evidence type="ECO:0000313" key="2">
    <source>
        <dbReference type="EMBL" id="GAX86107.1"/>
    </source>
</evidence>
<dbReference type="InterPro" id="IPR011989">
    <property type="entry name" value="ARM-like"/>
</dbReference>
<feature type="compositionally biased region" description="Low complexity" evidence="1">
    <location>
        <begin position="666"/>
        <end position="676"/>
    </location>
</feature>
<dbReference type="Gene3D" id="1.25.10.10">
    <property type="entry name" value="Leucine-rich Repeat Variant"/>
    <property type="match status" value="1"/>
</dbReference>
<feature type="region of interest" description="Disordered" evidence="1">
    <location>
        <begin position="635"/>
        <end position="719"/>
    </location>
</feature>
<feature type="compositionally biased region" description="Polar residues" evidence="1">
    <location>
        <begin position="432"/>
        <end position="441"/>
    </location>
</feature>
<feature type="region of interest" description="Disordered" evidence="1">
    <location>
        <begin position="575"/>
        <end position="602"/>
    </location>
</feature>
<reference evidence="2 3" key="1">
    <citation type="submission" date="2017-08" db="EMBL/GenBank/DDBJ databases">
        <title>Acidophilic green algal genome provides insights into adaptation to an acidic environment.</title>
        <authorList>
            <person name="Hirooka S."/>
            <person name="Hirose Y."/>
            <person name="Kanesaki Y."/>
            <person name="Higuchi S."/>
            <person name="Fujiwara T."/>
            <person name="Onuma R."/>
            <person name="Era A."/>
            <person name="Ohbayashi R."/>
            <person name="Uzuka A."/>
            <person name="Nozaki H."/>
            <person name="Yoshikawa H."/>
            <person name="Miyagishima S.Y."/>
        </authorList>
    </citation>
    <scope>NUCLEOTIDE SEQUENCE [LARGE SCALE GENOMIC DNA]</scope>
    <source>
        <strain evidence="2 3">NIES-2499</strain>
    </source>
</reference>
<evidence type="ECO:0000313" key="3">
    <source>
        <dbReference type="Proteomes" id="UP000232323"/>
    </source>
</evidence>
<evidence type="ECO:0000256" key="1">
    <source>
        <dbReference type="SAM" id="MobiDB-lite"/>
    </source>
</evidence>
<dbReference type="OrthoDB" id="551822at2759"/>
<dbReference type="InterPro" id="IPR016024">
    <property type="entry name" value="ARM-type_fold"/>
</dbReference>
<feature type="non-terminal residue" evidence="2">
    <location>
        <position position="719"/>
    </location>
</feature>
<feature type="compositionally biased region" description="Polar residues" evidence="1">
    <location>
        <begin position="702"/>
        <end position="712"/>
    </location>
</feature>
<gene>
    <name evidence="2" type="ORF">CEUSTIGMA_g13520.t1</name>
</gene>
<dbReference type="Proteomes" id="UP000232323">
    <property type="component" value="Unassembled WGS sequence"/>
</dbReference>
<feature type="compositionally biased region" description="Low complexity" evidence="1">
    <location>
        <begin position="477"/>
        <end position="488"/>
    </location>
</feature>
<name>A0A250XSQ8_9CHLO</name>
<feature type="non-terminal residue" evidence="2">
    <location>
        <position position="1"/>
    </location>
</feature>
<sequence length="719" mass="75850">HEPRRQEVLKHSGLKAMLALLDNDSGGVQELALSVLANLLIGDADTKMQVLIGSRMGKLMCDKLDSSKSPGVVQQSLLSLTQEKRVLFFIDLDGDAYCFLLNPCQASRALINLWAEFPVPDIVPLLHDNRPARPQLESGRWLIQEYSLRGESFSLLHVQLTFNLKSGSVRGGGYDLLGDTWEEFIVKGRQDAHTGEWNLTRTYVNVGSTVLYTGYSDLHGAWGVYRTQRIQEAAAAMFSASSGVRQPKVFRLFQNETLQPDCPWMETYVEREEVVVEETVGLAGRPAAASATSRGLQPIQVPSNTTLTSPSSGGSWSQSPAPSPSINSPYTSTATRSSGGFLVMPLRAMNELISPVSSGIGPSAWSHHSQARTSAQSASSPSGSSSPLPCPTHLPAASNITSILPTLSADQLLAPSSSPTNNTAPPPPSSSVITSSTGANRSSTSASPATGSTSLVTATALEPVSPSAVSSHPNRVLQQLSPSSSTLPAVTSRVTASGTSQPLSPGTKSLLEIHEVKFSTGVVVPSSARLSGVEAPGDEIHPDDPMMMLQRFESQQAPTSRQRLSAVQELLASLKRRVDDSPPAGPQERASSSTSGITALPDITRSASRTSLTSLIVSAEETLSAVQVKSSLEGLDSAGRHAPPAASQQSKTVPQAVATLPDLKRPSGQSSPSERPSSSRDQTDLKALHPLPLGPSSSRSLVDNSTINSMLSPGTGVVG</sequence>
<feature type="compositionally biased region" description="Low complexity" evidence="1">
    <location>
        <begin position="302"/>
        <end position="320"/>
    </location>
</feature>
<feature type="region of interest" description="Disordered" evidence="1">
    <location>
        <begin position="465"/>
        <end position="506"/>
    </location>
</feature>
<accession>A0A250XSQ8</accession>
<feature type="compositionally biased region" description="Basic and acidic residues" evidence="1">
    <location>
        <begin position="677"/>
        <end position="687"/>
    </location>
</feature>
<feature type="region of interest" description="Disordered" evidence="1">
    <location>
        <begin position="412"/>
        <end position="451"/>
    </location>
</feature>
<feature type="compositionally biased region" description="Low complexity" evidence="1">
    <location>
        <begin position="442"/>
        <end position="451"/>
    </location>
</feature>
<feature type="compositionally biased region" description="Low complexity" evidence="1">
    <location>
        <begin position="688"/>
        <end position="701"/>
    </location>
</feature>
<protein>
    <submittedName>
        <fullName evidence="2">Uncharacterized protein</fullName>
    </submittedName>
</protein>
<feature type="compositionally biased region" description="Low complexity" evidence="1">
    <location>
        <begin position="414"/>
        <end position="423"/>
    </location>
</feature>
<keyword evidence="3" id="KW-1185">Reference proteome</keyword>
<feature type="region of interest" description="Disordered" evidence="1">
    <location>
        <begin position="286"/>
        <end position="334"/>
    </location>
</feature>
<dbReference type="AlphaFoldDB" id="A0A250XSQ8"/>